<comment type="caution">
    <text evidence="3">The sequence shown here is derived from an EMBL/GenBank/DDBJ whole genome shotgun (WGS) entry which is preliminary data.</text>
</comment>
<evidence type="ECO:0000313" key="3">
    <source>
        <dbReference type="EMBL" id="KAK3690155.1"/>
    </source>
</evidence>
<name>A0AAE0XCG7_9PEZI</name>
<keyword evidence="4" id="KW-1185">Reference proteome</keyword>
<dbReference type="Proteomes" id="UP001270362">
    <property type="component" value="Unassembled WGS sequence"/>
</dbReference>
<keyword evidence="2" id="KW-0732">Signal</keyword>
<evidence type="ECO:0000256" key="1">
    <source>
        <dbReference type="SAM" id="MobiDB-lite"/>
    </source>
</evidence>
<dbReference type="AlphaFoldDB" id="A0AAE0XCG7"/>
<feature type="chain" id="PRO_5042023107" evidence="2">
    <location>
        <begin position="22"/>
        <end position="251"/>
    </location>
</feature>
<proteinExistence type="predicted"/>
<feature type="signal peptide" evidence="2">
    <location>
        <begin position="1"/>
        <end position="21"/>
    </location>
</feature>
<reference evidence="3" key="2">
    <citation type="submission" date="2023-06" db="EMBL/GenBank/DDBJ databases">
        <authorList>
            <consortium name="Lawrence Berkeley National Laboratory"/>
            <person name="Haridas S."/>
            <person name="Hensen N."/>
            <person name="Bonometti L."/>
            <person name="Westerberg I."/>
            <person name="Brannstrom I.O."/>
            <person name="Guillou S."/>
            <person name="Cros-Aarteil S."/>
            <person name="Calhoun S."/>
            <person name="Kuo A."/>
            <person name="Mondo S."/>
            <person name="Pangilinan J."/>
            <person name="Riley R."/>
            <person name="Labutti K."/>
            <person name="Andreopoulos B."/>
            <person name="Lipzen A."/>
            <person name="Chen C."/>
            <person name="Yanf M."/>
            <person name="Daum C."/>
            <person name="Ng V."/>
            <person name="Clum A."/>
            <person name="Steindorff A."/>
            <person name="Ohm R."/>
            <person name="Martin F."/>
            <person name="Silar P."/>
            <person name="Natvig D."/>
            <person name="Lalanne C."/>
            <person name="Gautier V."/>
            <person name="Ament-Velasquez S.L."/>
            <person name="Kruys A."/>
            <person name="Hutchinson M.I."/>
            <person name="Powell A.J."/>
            <person name="Barry K."/>
            <person name="Miller A.N."/>
            <person name="Grigoriev I.V."/>
            <person name="Debuchy R."/>
            <person name="Gladieux P."/>
            <person name="Thoren M.H."/>
            <person name="Johannesson H."/>
        </authorList>
    </citation>
    <scope>NUCLEOTIDE SEQUENCE</scope>
    <source>
        <strain evidence="3">CBS 314.62</strain>
    </source>
</reference>
<reference evidence="3" key="1">
    <citation type="journal article" date="2023" name="Mol. Phylogenet. Evol.">
        <title>Genome-scale phylogeny and comparative genomics of the fungal order Sordariales.</title>
        <authorList>
            <person name="Hensen N."/>
            <person name="Bonometti L."/>
            <person name="Westerberg I."/>
            <person name="Brannstrom I.O."/>
            <person name="Guillou S."/>
            <person name="Cros-Aarteil S."/>
            <person name="Calhoun S."/>
            <person name="Haridas S."/>
            <person name="Kuo A."/>
            <person name="Mondo S."/>
            <person name="Pangilinan J."/>
            <person name="Riley R."/>
            <person name="LaButti K."/>
            <person name="Andreopoulos B."/>
            <person name="Lipzen A."/>
            <person name="Chen C."/>
            <person name="Yan M."/>
            <person name="Daum C."/>
            <person name="Ng V."/>
            <person name="Clum A."/>
            <person name="Steindorff A."/>
            <person name="Ohm R.A."/>
            <person name="Martin F."/>
            <person name="Silar P."/>
            <person name="Natvig D.O."/>
            <person name="Lalanne C."/>
            <person name="Gautier V."/>
            <person name="Ament-Velasquez S.L."/>
            <person name="Kruys A."/>
            <person name="Hutchinson M.I."/>
            <person name="Powell A.J."/>
            <person name="Barry K."/>
            <person name="Miller A.N."/>
            <person name="Grigoriev I.V."/>
            <person name="Debuchy R."/>
            <person name="Gladieux P."/>
            <person name="Hiltunen Thoren M."/>
            <person name="Johannesson H."/>
        </authorList>
    </citation>
    <scope>NUCLEOTIDE SEQUENCE</scope>
    <source>
        <strain evidence="3">CBS 314.62</strain>
    </source>
</reference>
<organism evidence="3 4">
    <name type="scientific">Podospora appendiculata</name>
    <dbReference type="NCBI Taxonomy" id="314037"/>
    <lineage>
        <taxon>Eukaryota</taxon>
        <taxon>Fungi</taxon>
        <taxon>Dikarya</taxon>
        <taxon>Ascomycota</taxon>
        <taxon>Pezizomycotina</taxon>
        <taxon>Sordariomycetes</taxon>
        <taxon>Sordariomycetidae</taxon>
        <taxon>Sordariales</taxon>
        <taxon>Podosporaceae</taxon>
        <taxon>Podospora</taxon>
    </lineage>
</organism>
<evidence type="ECO:0000256" key="2">
    <source>
        <dbReference type="SAM" id="SignalP"/>
    </source>
</evidence>
<protein>
    <submittedName>
        <fullName evidence="3">Uncharacterized protein</fullName>
    </submittedName>
</protein>
<accession>A0AAE0XCG7</accession>
<feature type="region of interest" description="Disordered" evidence="1">
    <location>
        <begin position="232"/>
        <end position="251"/>
    </location>
</feature>
<evidence type="ECO:0000313" key="4">
    <source>
        <dbReference type="Proteomes" id="UP001270362"/>
    </source>
</evidence>
<gene>
    <name evidence="3" type="ORF">B0T22DRAFT_463091</name>
</gene>
<feature type="region of interest" description="Disordered" evidence="1">
    <location>
        <begin position="29"/>
        <end position="51"/>
    </location>
</feature>
<sequence>MWVKKIAGLACLTLLVSLAAAQIKSEGNAQGYPKKIKHPRPPPSSGAGLGLDLDDHEYDEPEYPKFNSFPTHKKLNDSELIPAVQCVSNWCEMDNFLTGRSGKVRCYTAPLPGSGERHVAFVCNMGKKATRCSNAHLKKSIGLLRVVKSSMSGYVQMIPGPGTDMEMAYGFDRYCEGGDGCGDHYDPVAIHCDEQNDDLRKAPFLYDQEVTPEYLIEAEQQNPVYEGISWANEPTASPTHGRLSYPTVTAT</sequence>
<dbReference type="EMBL" id="JAULSO010000002">
    <property type="protein sequence ID" value="KAK3690155.1"/>
    <property type="molecule type" value="Genomic_DNA"/>
</dbReference>